<accession>A0AAN8TU04</accession>
<dbReference type="Gene3D" id="2.80.10.50">
    <property type="match status" value="1"/>
</dbReference>
<comment type="caution">
    <text evidence="4">The sequence shown here is derived from an EMBL/GenBank/DDBJ whole genome shotgun (WGS) entry which is preliminary data.</text>
</comment>
<proteinExistence type="inferred from homology"/>
<reference evidence="4 5" key="1">
    <citation type="submission" date="2024-02" db="EMBL/GenBank/DDBJ databases">
        <title>de novo genome assembly of Solanum bulbocastanum strain 11H21.</title>
        <authorList>
            <person name="Hosaka A.J."/>
        </authorList>
    </citation>
    <scope>NUCLEOTIDE SEQUENCE [LARGE SCALE GENOMIC DNA]</scope>
    <source>
        <tissue evidence="4">Young leaves</tissue>
    </source>
</reference>
<feature type="signal peptide" evidence="3">
    <location>
        <begin position="1"/>
        <end position="24"/>
    </location>
</feature>
<feature type="chain" id="PRO_5042839655" evidence="3">
    <location>
        <begin position="25"/>
        <end position="75"/>
    </location>
</feature>
<evidence type="ECO:0000256" key="3">
    <source>
        <dbReference type="SAM" id="SignalP"/>
    </source>
</evidence>
<organism evidence="4 5">
    <name type="scientific">Solanum bulbocastanum</name>
    <name type="common">Wild potato</name>
    <dbReference type="NCBI Taxonomy" id="147425"/>
    <lineage>
        <taxon>Eukaryota</taxon>
        <taxon>Viridiplantae</taxon>
        <taxon>Streptophyta</taxon>
        <taxon>Embryophyta</taxon>
        <taxon>Tracheophyta</taxon>
        <taxon>Spermatophyta</taxon>
        <taxon>Magnoliopsida</taxon>
        <taxon>eudicotyledons</taxon>
        <taxon>Gunneridae</taxon>
        <taxon>Pentapetalae</taxon>
        <taxon>asterids</taxon>
        <taxon>lamiids</taxon>
        <taxon>Solanales</taxon>
        <taxon>Solanaceae</taxon>
        <taxon>Solanoideae</taxon>
        <taxon>Solaneae</taxon>
        <taxon>Solanum</taxon>
    </lineage>
</organism>
<dbReference type="Proteomes" id="UP001371456">
    <property type="component" value="Unassembled WGS sequence"/>
</dbReference>
<dbReference type="GO" id="GO:0004866">
    <property type="term" value="F:endopeptidase inhibitor activity"/>
    <property type="evidence" value="ECO:0007669"/>
    <property type="project" value="InterPro"/>
</dbReference>
<sequence>MKKLFPLQSLSIFAIFTNSWLCEASSAPNPVLDITGKIVRTKETYFIVPINGKKYGGNLVSYKNVTLNHTATGWN</sequence>
<gene>
    <name evidence="4" type="ORF">RDI58_010438</name>
</gene>
<evidence type="ECO:0000313" key="4">
    <source>
        <dbReference type="EMBL" id="KAK6791357.1"/>
    </source>
</evidence>
<keyword evidence="3" id="KW-0732">Signal</keyword>
<name>A0AAN8TU04_SOLBU</name>
<evidence type="ECO:0000256" key="1">
    <source>
        <dbReference type="ARBA" id="ARBA00005440"/>
    </source>
</evidence>
<dbReference type="InterPro" id="IPR002160">
    <property type="entry name" value="Prot_inh_Kunz-lg"/>
</dbReference>
<protein>
    <submittedName>
        <fullName evidence="4">Uncharacterized protein</fullName>
    </submittedName>
</protein>
<dbReference type="PROSITE" id="PS00283">
    <property type="entry name" value="SOYBEAN_KUNITZ"/>
    <property type="match status" value="1"/>
</dbReference>
<keyword evidence="2" id="KW-0646">Protease inhibitor</keyword>
<dbReference type="AlphaFoldDB" id="A0AAN8TU04"/>
<dbReference type="SUPFAM" id="SSF50386">
    <property type="entry name" value="STI-like"/>
    <property type="match status" value="1"/>
</dbReference>
<comment type="similarity">
    <text evidence="1">Belongs to the protease inhibitor I3 (leguminous Kunitz-type inhibitor) family.</text>
</comment>
<keyword evidence="5" id="KW-1185">Reference proteome</keyword>
<evidence type="ECO:0000313" key="5">
    <source>
        <dbReference type="Proteomes" id="UP001371456"/>
    </source>
</evidence>
<dbReference type="EMBL" id="JBANQN010000004">
    <property type="protein sequence ID" value="KAK6791357.1"/>
    <property type="molecule type" value="Genomic_DNA"/>
</dbReference>
<dbReference type="InterPro" id="IPR011065">
    <property type="entry name" value="Kunitz_inhibitor_STI-like_sf"/>
</dbReference>
<evidence type="ECO:0000256" key="2">
    <source>
        <dbReference type="ARBA" id="ARBA00022690"/>
    </source>
</evidence>